<dbReference type="GO" id="GO:0033075">
    <property type="term" value="P:isoquinoline alkaloid biosynthetic process"/>
    <property type="evidence" value="ECO:0007669"/>
    <property type="project" value="UniProtKB-ARBA"/>
</dbReference>
<dbReference type="PANTHER" id="PTHR24286">
    <property type="entry name" value="CYTOCHROME P450 26"/>
    <property type="match status" value="1"/>
</dbReference>
<dbReference type="PANTHER" id="PTHR24286:SF349">
    <property type="entry name" value="CYTOCHROME P450 716A1-RELATED"/>
    <property type="match status" value="1"/>
</dbReference>
<evidence type="ECO:0000256" key="6">
    <source>
        <dbReference type="ARBA" id="ARBA00023033"/>
    </source>
</evidence>
<dbReference type="InterPro" id="IPR017972">
    <property type="entry name" value="Cyt_P450_CS"/>
</dbReference>
<dbReference type="InterPro" id="IPR036396">
    <property type="entry name" value="Cyt_P450_sf"/>
</dbReference>
<comment type="subcellular location">
    <subcellularLocation>
        <location evidence="1">Membrane</location>
    </subcellularLocation>
</comment>
<evidence type="ECO:0000256" key="9">
    <source>
        <dbReference type="RuleBase" id="RU000461"/>
    </source>
</evidence>
<keyword evidence="6 9" id="KW-0503">Monooxygenase</keyword>
<evidence type="ECO:0000256" key="5">
    <source>
        <dbReference type="ARBA" id="ARBA00023004"/>
    </source>
</evidence>
<protein>
    <submittedName>
        <fullName evidence="10">Cytochrome P450</fullName>
    </submittedName>
</protein>
<dbReference type="SUPFAM" id="SSF48264">
    <property type="entry name" value="Cytochrome P450"/>
    <property type="match status" value="1"/>
</dbReference>
<feature type="binding site" description="axial binding residue" evidence="8">
    <location>
        <position position="74"/>
    </location>
    <ligand>
        <name>heme</name>
        <dbReference type="ChEBI" id="CHEBI:30413"/>
    </ligand>
    <ligandPart>
        <name>Fe</name>
        <dbReference type="ChEBI" id="CHEBI:18248"/>
    </ligandPart>
</feature>
<dbReference type="GO" id="GO:0016020">
    <property type="term" value="C:membrane"/>
    <property type="evidence" value="ECO:0007669"/>
    <property type="project" value="UniProtKB-SubCell"/>
</dbReference>
<dbReference type="Pfam" id="PF00067">
    <property type="entry name" value="p450"/>
    <property type="match status" value="1"/>
</dbReference>
<dbReference type="GO" id="GO:0016125">
    <property type="term" value="P:sterol metabolic process"/>
    <property type="evidence" value="ECO:0007669"/>
    <property type="project" value="TreeGrafter"/>
</dbReference>
<dbReference type="InParanoid" id="A0A200PPA0"/>
<comment type="caution">
    <text evidence="10">The sequence shown here is derived from an EMBL/GenBank/DDBJ whole genome shotgun (WGS) entry which is preliminary data.</text>
</comment>
<name>A0A200PPA0_MACCD</name>
<dbReference type="AlphaFoldDB" id="A0A200PPA0"/>
<keyword evidence="2 8" id="KW-0349">Heme</keyword>
<organism evidence="10 11">
    <name type="scientific">Macleaya cordata</name>
    <name type="common">Five-seeded plume-poppy</name>
    <name type="synonym">Bocconia cordata</name>
    <dbReference type="NCBI Taxonomy" id="56857"/>
    <lineage>
        <taxon>Eukaryota</taxon>
        <taxon>Viridiplantae</taxon>
        <taxon>Streptophyta</taxon>
        <taxon>Embryophyta</taxon>
        <taxon>Tracheophyta</taxon>
        <taxon>Spermatophyta</taxon>
        <taxon>Magnoliopsida</taxon>
        <taxon>Ranunculales</taxon>
        <taxon>Papaveraceae</taxon>
        <taxon>Papaveroideae</taxon>
        <taxon>Macleaya</taxon>
    </lineage>
</organism>
<evidence type="ECO:0000256" key="4">
    <source>
        <dbReference type="ARBA" id="ARBA00023002"/>
    </source>
</evidence>
<keyword evidence="7" id="KW-0472">Membrane</keyword>
<dbReference type="STRING" id="56857.A0A200PPA0"/>
<evidence type="ECO:0000256" key="1">
    <source>
        <dbReference type="ARBA" id="ARBA00004370"/>
    </source>
</evidence>
<accession>A0A200PPA0</accession>
<dbReference type="OMA" id="ITDFTHE"/>
<evidence type="ECO:0000256" key="2">
    <source>
        <dbReference type="ARBA" id="ARBA00022617"/>
    </source>
</evidence>
<evidence type="ECO:0000256" key="3">
    <source>
        <dbReference type="ARBA" id="ARBA00022723"/>
    </source>
</evidence>
<dbReference type="GO" id="GO:0005506">
    <property type="term" value="F:iron ion binding"/>
    <property type="evidence" value="ECO:0007669"/>
    <property type="project" value="InterPro"/>
</dbReference>
<dbReference type="OrthoDB" id="3945418at2759"/>
<comment type="similarity">
    <text evidence="9">Belongs to the cytochrome P450 family.</text>
</comment>
<dbReference type="PRINTS" id="PR00463">
    <property type="entry name" value="EP450I"/>
</dbReference>
<dbReference type="Proteomes" id="UP000195402">
    <property type="component" value="Unassembled WGS sequence"/>
</dbReference>
<evidence type="ECO:0000256" key="8">
    <source>
        <dbReference type="PIRSR" id="PIRSR602401-1"/>
    </source>
</evidence>
<dbReference type="PROSITE" id="PS00086">
    <property type="entry name" value="CYTOCHROME_P450"/>
    <property type="match status" value="1"/>
</dbReference>
<evidence type="ECO:0000313" key="10">
    <source>
        <dbReference type="EMBL" id="OVA00044.1"/>
    </source>
</evidence>
<keyword evidence="3 8" id="KW-0479">Metal-binding</keyword>
<proteinExistence type="inferred from homology"/>
<comment type="cofactor">
    <cofactor evidence="8">
        <name>heme</name>
        <dbReference type="ChEBI" id="CHEBI:30413"/>
    </cofactor>
</comment>
<keyword evidence="5 8" id="KW-0408">Iron</keyword>
<evidence type="ECO:0000313" key="11">
    <source>
        <dbReference type="Proteomes" id="UP000195402"/>
    </source>
</evidence>
<keyword evidence="4 9" id="KW-0560">Oxidoreductase</keyword>
<dbReference type="InterPro" id="IPR002401">
    <property type="entry name" value="Cyt_P450_E_grp-I"/>
</dbReference>
<dbReference type="GO" id="GO:0016705">
    <property type="term" value="F:oxidoreductase activity, acting on paired donors, with incorporation or reduction of molecular oxygen"/>
    <property type="evidence" value="ECO:0007669"/>
    <property type="project" value="InterPro"/>
</dbReference>
<gene>
    <name evidence="10" type="ORF">BVC80_1691g8</name>
</gene>
<dbReference type="InterPro" id="IPR001128">
    <property type="entry name" value="Cyt_P450"/>
</dbReference>
<evidence type="ECO:0000256" key="7">
    <source>
        <dbReference type="ARBA" id="ARBA00023136"/>
    </source>
</evidence>
<dbReference type="GO" id="GO:0004497">
    <property type="term" value="F:monooxygenase activity"/>
    <property type="evidence" value="ECO:0007669"/>
    <property type="project" value="UniProtKB-KW"/>
</dbReference>
<dbReference type="Gene3D" id="1.10.630.10">
    <property type="entry name" value="Cytochrome P450"/>
    <property type="match status" value="1"/>
</dbReference>
<reference evidence="10 11" key="1">
    <citation type="journal article" date="2017" name="Mol. Plant">
        <title>The Genome of Medicinal Plant Macleaya cordata Provides New Insights into Benzylisoquinoline Alkaloids Metabolism.</title>
        <authorList>
            <person name="Liu X."/>
            <person name="Liu Y."/>
            <person name="Huang P."/>
            <person name="Ma Y."/>
            <person name="Qing Z."/>
            <person name="Tang Q."/>
            <person name="Cao H."/>
            <person name="Cheng P."/>
            <person name="Zheng Y."/>
            <person name="Yuan Z."/>
            <person name="Zhou Y."/>
            <person name="Liu J."/>
            <person name="Tang Z."/>
            <person name="Zhuo Y."/>
            <person name="Zhang Y."/>
            <person name="Yu L."/>
            <person name="Huang J."/>
            <person name="Yang P."/>
            <person name="Peng Q."/>
            <person name="Zhang J."/>
            <person name="Jiang W."/>
            <person name="Zhang Z."/>
            <person name="Lin K."/>
            <person name="Ro D.K."/>
            <person name="Chen X."/>
            <person name="Xiong X."/>
            <person name="Shang Y."/>
            <person name="Huang S."/>
            <person name="Zeng J."/>
        </authorList>
    </citation>
    <scope>NUCLEOTIDE SEQUENCE [LARGE SCALE GENOMIC DNA]</scope>
    <source>
        <strain evidence="11">cv. BLH2017</strain>
        <tissue evidence="10">Root</tissue>
    </source>
</reference>
<dbReference type="GO" id="GO:0020037">
    <property type="term" value="F:heme binding"/>
    <property type="evidence" value="ECO:0007669"/>
    <property type="project" value="InterPro"/>
</dbReference>
<dbReference type="EMBL" id="MVGT01004381">
    <property type="protein sequence ID" value="OVA00044.1"/>
    <property type="molecule type" value="Genomic_DNA"/>
</dbReference>
<keyword evidence="11" id="KW-1185">Reference proteome</keyword>
<sequence>MAPATPGGFKQATADFTYAGYSFPKGWKFHWSIISTHKNLENFLDPETFNPSRFDGNGPIPYTFVPFGGGPRVCPAQEFARLQILTFMHHLVRRYKWERLLPSDEKLIFKPLALPAKGLPIRLQRHE</sequence>